<dbReference type="PANTHER" id="PTHR10996">
    <property type="entry name" value="2-HYDROXYACID DEHYDROGENASE-RELATED"/>
    <property type="match status" value="1"/>
</dbReference>
<evidence type="ECO:0000313" key="5">
    <source>
        <dbReference type="EMBL" id="KAI9635148.1"/>
    </source>
</evidence>
<keyword evidence="1 2" id="KW-0560">Oxidoreductase</keyword>
<dbReference type="Proteomes" id="UP001164286">
    <property type="component" value="Unassembled WGS sequence"/>
</dbReference>
<dbReference type="GO" id="GO:0016618">
    <property type="term" value="F:hydroxypyruvate reductase [NAD(P)H] activity"/>
    <property type="evidence" value="ECO:0007669"/>
    <property type="project" value="TreeGrafter"/>
</dbReference>
<dbReference type="Pfam" id="PF00389">
    <property type="entry name" value="2-Hacid_dh"/>
    <property type="match status" value="1"/>
</dbReference>
<dbReference type="GO" id="GO:0005829">
    <property type="term" value="C:cytosol"/>
    <property type="evidence" value="ECO:0007669"/>
    <property type="project" value="TreeGrafter"/>
</dbReference>
<dbReference type="InterPro" id="IPR006139">
    <property type="entry name" value="D-isomer_2_OHA_DH_cat_dom"/>
</dbReference>
<dbReference type="InterPro" id="IPR050223">
    <property type="entry name" value="D-isomer_2-hydroxyacid_DH"/>
</dbReference>
<dbReference type="PROSITE" id="PS00671">
    <property type="entry name" value="D_2_HYDROXYACID_DH_3"/>
    <property type="match status" value="1"/>
</dbReference>
<dbReference type="GeneID" id="77728660"/>
<dbReference type="SUPFAM" id="SSF52283">
    <property type="entry name" value="Formate/glycerate dehydrogenase catalytic domain-like"/>
    <property type="match status" value="1"/>
</dbReference>
<feature type="domain" description="D-isomer specific 2-hydroxyacid dehydrogenase NAD-binding" evidence="4">
    <location>
        <begin position="115"/>
        <end position="312"/>
    </location>
</feature>
<dbReference type="EMBL" id="JAKWFO010000005">
    <property type="protein sequence ID" value="KAI9635148.1"/>
    <property type="molecule type" value="Genomic_DNA"/>
</dbReference>
<dbReference type="FunFam" id="3.40.50.720:FF:000606">
    <property type="entry name" value="Chromosome 15, whole genome shotgun sequence"/>
    <property type="match status" value="1"/>
</dbReference>
<feature type="domain" description="D-isomer specific 2-hydroxyacid dehydrogenase catalytic" evidence="3">
    <location>
        <begin position="4"/>
        <end position="343"/>
    </location>
</feature>
<dbReference type="AlphaFoldDB" id="A0AA38H747"/>
<dbReference type="RefSeq" id="XP_052944925.1">
    <property type="nucleotide sequence ID" value="XM_053089455.1"/>
</dbReference>
<dbReference type="PANTHER" id="PTHR10996:SF277">
    <property type="entry name" value="GLYOXYLATE REDUCTASE_HYDROXYPYRUVATE REDUCTASE"/>
    <property type="match status" value="1"/>
</dbReference>
<gene>
    <name evidence="5" type="ORF">MKK02DRAFT_36593</name>
</gene>
<dbReference type="GO" id="GO:0030267">
    <property type="term" value="F:glyoxylate reductase (NADPH) activity"/>
    <property type="evidence" value="ECO:0007669"/>
    <property type="project" value="TreeGrafter"/>
</dbReference>
<comment type="caution">
    <text evidence="5">The sequence shown here is derived from an EMBL/GenBank/DDBJ whole genome shotgun (WGS) entry which is preliminary data.</text>
</comment>
<name>A0AA38H747_9TREE</name>
<dbReference type="SUPFAM" id="SSF51735">
    <property type="entry name" value="NAD(P)-binding Rossmann-fold domains"/>
    <property type="match status" value="1"/>
</dbReference>
<organism evidence="5 6">
    <name type="scientific">Dioszegia hungarica</name>
    <dbReference type="NCBI Taxonomy" id="4972"/>
    <lineage>
        <taxon>Eukaryota</taxon>
        <taxon>Fungi</taxon>
        <taxon>Dikarya</taxon>
        <taxon>Basidiomycota</taxon>
        <taxon>Agaricomycotina</taxon>
        <taxon>Tremellomycetes</taxon>
        <taxon>Tremellales</taxon>
        <taxon>Bulleribasidiaceae</taxon>
        <taxon>Dioszegia</taxon>
    </lineage>
</organism>
<protein>
    <recommendedName>
        <fullName evidence="7">Glyoxylate reductase</fullName>
    </recommendedName>
</protein>
<evidence type="ECO:0000256" key="1">
    <source>
        <dbReference type="ARBA" id="ARBA00023002"/>
    </source>
</evidence>
<evidence type="ECO:0000259" key="4">
    <source>
        <dbReference type="Pfam" id="PF02826"/>
    </source>
</evidence>
<dbReference type="CDD" id="cd05301">
    <property type="entry name" value="GDH"/>
    <property type="match status" value="1"/>
</dbReference>
<evidence type="ECO:0008006" key="7">
    <source>
        <dbReference type="Google" id="ProtNLM"/>
    </source>
</evidence>
<dbReference type="GO" id="GO:0051287">
    <property type="term" value="F:NAD binding"/>
    <property type="evidence" value="ECO:0007669"/>
    <property type="project" value="InterPro"/>
</dbReference>
<dbReference type="InterPro" id="IPR006140">
    <property type="entry name" value="D-isomer_DH_NAD-bd"/>
</dbReference>
<keyword evidence="6" id="KW-1185">Reference proteome</keyword>
<evidence type="ECO:0000259" key="3">
    <source>
        <dbReference type="Pfam" id="PF00389"/>
    </source>
</evidence>
<proteinExistence type="inferred from homology"/>
<dbReference type="Pfam" id="PF02826">
    <property type="entry name" value="2-Hacid_dh_C"/>
    <property type="match status" value="1"/>
</dbReference>
<sequence>MPKIVVTRNVGEDAMAILSSSPFEIIVNPDDAPASREWILDNISDPEVAGVCVMHGQPGDKVDEEFLERCGEGVKVVSTFSVGYDHINVKAANAKGIKIGHTPGVLSDSVADICVMLTLMTMRRVEEGIQLIKSGGWPTLPWAPFVMCGPSISSPNLTLGFLGFGRISQQTLKRLLVFTSKSHPPKVVYLSSRGRPNQAEIDADWTKEFGVSVERKEKDEIATESDILVVLCNQTPETVNLVDKAFLGKMKKTAVLVNGARGPIVNSEDLAVALNAGQIFGAGLDVITGEPNIGPDHPLVKAKNCVVIPHMGSADIDTRKKMAELCVRNAINGAKGEALLAEVKI</sequence>
<comment type="similarity">
    <text evidence="2">Belongs to the D-isomer specific 2-hydroxyacid dehydrogenase family.</text>
</comment>
<dbReference type="InterPro" id="IPR029753">
    <property type="entry name" value="D-isomer_DH_CS"/>
</dbReference>
<dbReference type="InterPro" id="IPR036291">
    <property type="entry name" value="NAD(P)-bd_dom_sf"/>
</dbReference>
<evidence type="ECO:0000256" key="2">
    <source>
        <dbReference type="RuleBase" id="RU003719"/>
    </source>
</evidence>
<reference evidence="5" key="1">
    <citation type="journal article" date="2022" name="G3 (Bethesda)">
        <title>High quality genome of the basidiomycete yeast Dioszegia hungarica PDD-24b-2 isolated from cloud water.</title>
        <authorList>
            <person name="Jarrige D."/>
            <person name="Haridas S."/>
            <person name="Bleykasten-Grosshans C."/>
            <person name="Joly M."/>
            <person name="Nadalig T."/>
            <person name="Sancelme M."/>
            <person name="Vuilleumier S."/>
            <person name="Grigoriev I.V."/>
            <person name="Amato P."/>
            <person name="Bringel F."/>
        </authorList>
    </citation>
    <scope>NUCLEOTIDE SEQUENCE</scope>
    <source>
        <strain evidence="5">PDD-24b-2</strain>
    </source>
</reference>
<accession>A0AA38H747</accession>
<dbReference type="Gene3D" id="3.40.50.720">
    <property type="entry name" value="NAD(P)-binding Rossmann-like Domain"/>
    <property type="match status" value="2"/>
</dbReference>
<evidence type="ECO:0000313" key="6">
    <source>
        <dbReference type="Proteomes" id="UP001164286"/>
    </source>
</evidence>